<dbReference type="PANTHER" id="PTHR33492">
    <property type="entry name" value="OSJNBA0043A12.37 PROTEIN-RELATED"/>
    <property type="match status" value="1"/>
</dbReference>
<feature type="compositionally biased region" description="Acidic residues" evidence="1">
    <location>
        <begin position="125"/>
        <end position="142"/>
    </location>
</feature>
<dbReference type="EMBL" id="BFEA01000069">
    <property type="protein sequence ID" value="GBG66064.1"/>
    <property type="molecule type" value="Genomic_DNA"/>
</dbReference>
<keyword evidence="4" id="KW-1185">Reference proteome</keyword>
<dbReference type="Gramene" id="GBG66064">
    <property type="protein sequence ID" value="GBG66064"/>
    <property type="gene ID" value="CBR_g55407"/>
</dbReference>
<name>A0A388K7N4_CHABU</name>
<evidence type="ECO:0000313" key="4">
    <source>
        <dbReference type="Proteomes" id="UP000265515"/>
    </source>
</evidence>
<evidence type="ECO:0000313" key="3">
    <source>
        <dbReference type="EMBL" id="GBG66064.1"/>
    </source>
</evidence>
<accession>A0A388K7N4</accession>
<dbReference type="PANTHER" id="PTHR33492:SF11">
    <property type="entry name" value="OS04G0670900 PROTEIN"/>
    <property type="match status" value="1"/>
</dbReference>
<protein>
    <recommendedName>
        <fullName evidence="2">Myb/SANT-like DNA-binding domain-containing protein</fullName>
    </recommendedName>
</protein>
<dbReference type="AlphaFoldDB" id="A0A388K7N4"/>
<evidence type="ECO:0000259" key="2">
    <source>
        <dbReference type="Pfam" id="PF13837"/>
    </source>
</evidence>
<comment type="caution">
    <text evidence="3">The sequence shown here is derived from an EMBL/GenBank/DDBJ whole genome shotgun (WGS) entry which is preliminary data.</text>
</comment>
<dbReference type="Pfam" id="PF13837">
    <property type="entry name" value="Myb_DNA-bind_4"/>
    <property type="match status" value="1"/>
</dbReference>
<organism evidence="3 4">
    <name type="scientific">Chara braunii</name>
    <name type="common">Braun's stonewort</name>
    <dbReference type="NCBI Taxonomy" id="69332"/>
    <lineage>
        <taxon>Eukaryota</taxon>
        <taxon>Viridiplantae</taxon>
        <taxon>Streptophyta</taxon>
        <taxon>Charophyceae</taxon>
        <taxon>Charales</taxon>
        <taxon>Characeae</taxon>
        <taxon>Chara</taxon>
    </lineage>
</organism>
<dbReference type="Proteomes" id="UP000265515">
    <property type="component" value="Unassembled WGS sequence"/>
</dbReference>
<gene>
    <name evidence="3" type="ORF">CBR_g55407</name>
</gene>
<feature type="compositionally biased region" description="Polar residues" evidence="1">
    <location>
        <begin position="60"/>
        <end position="69"/>
    </location>
</feature>
<dbReference type="InterPro" id="IPR044822">
    <property type="entry name" value="Myb_DNA-bind_4"/>
</dbReference>
<feature type="region of interest" description="Disordered" evidence="1">
    <location>
        <begin position="60"/>
        <end position="193"/>
    </location>
</feature>
<reference evidence="3 4" key="1">
    <citation type="journal article" date="2018" name="Cell">
        <title>The Chara Genome: Secondary Complexity and Implications for Plant Terrestrialization.</title>
        <authorList>
            <person name="Nishiyama T."/>
            <person name="Sakayama H."/>
            <person name="Vries J.D."/>
            <person name="Buschmann H."/>
            <person name="Saint-Marcoux D."/>
            <person name="Ullrich K.K."/>
            <person name="Haas F.B."/>
            <person name="Vanderstraeten L."/>
            <person name="Becker D."/>
            <person name="Lang D."/>
            <person name="Vosolsobe S."/>
            <person name="Rombauts S."/>
            <person name="Wilhelmsson P.K.I."/>
            <person name="Janitza P."/>
            <person name="Kern R."/>
            <person name="Heyl A."/>
            <person name="Rumpler F."/>
            <person name="Villalobos L.I.A.C."/>
            <person name="Clay J.M."/>
            <person name="Skokan R."/>
            <person name="Toyoda A."/>
            <person name="Suzuki Y."/>
            <person name="Kagoshima H."/>
            <person name="Schijlen E."/>
            <person name="Tajeshwar N."/>
            <person name="Catarino B."/>
            <person name="Hetherington A.J."/>
            <person name="Saltykova A."/>
            <person name="Bonnot C."/>
            <person name="Breuninger H."/>
            <person name="Symeonidi A."/>
            <person name="Radhakrishnan G.V."/>
            <person name="Van Nieuwerburgh F."/>
            <person name="Deforce D."/>
            <person name="Chang C."/>
            <person name="Karol K.G."/>
            <person name="Hedrich R."/>
            <person name="Ulvskov P."/>
            <person name="Glockner G."/>
            <person name="Delwiche C.F."/>
            <person name="Petrasek J."/>
            <person name="Van de Peer Y."/>
            <person name="Friml J."/>
            <person name="Beilby M."/>
            <person name="Dolan L."/>
            <person name="Kohara Y."/>
            <person name="Sugano S."/>
            <person name="Fujiyama A."/>
            <person name="Delaux P.-M."/>
            <person name="Quint M."/>
            <person name="TheiBen G."/>
            <person name="Hagemann M."/>
            <person name="Harholt J."/>
            <person name="Dunand C."/>
            <person name="Zachgo S."/>
            <person name="Langdale J."/>
            <person name="Maumus F."/>
            <person name="Straeten D.V.D."/>
            <person name="Gould S.B."/>
            <person name="Rensing S.A."/>
        </authorList>
    </citation>
    <scope>NUCLEOTIDE SEQUENCE [LARGE SCALE GENOMIC DNA]</scope>
    <source>
        <strain evidence="3 4">S276</strain>
    </source>
</reference>
<sequence length="412" mass="44396">MHAGPVHTGQTSFSTQFGGGYGMPSPHMFPGGGGYGIAPHVYPTQHTMERGGVMRDDWQWSPQCRQPSQPMHGGLSAPSPISVTRSAAKPSPSMADVQGEDMDEGWRVHSRTSSPAGLQGPSLGGEEDDLVGDDEVECDGGDIDGQNSDNAQEDRDSASAGQRDGGENVGGPQSGKRANKRGGKDGASKNKKQNIAWTLDERITLSRLMAEDDALMADADGQHRFKRSKDQYEWVHDRMAEQGFPHRSVEDCRKKWQGMLVAAKLILDKCENASGKPSYWDMTLEERKVEEVPLGFEKALWEAMEWKLNRPSIKCNKTLARMDDTMSGGTTLSRAMEDATRSYGEGLDKAAATLAKATSEAGSAIAAKIGDVADAMRGGNTVLEMLVGFLARRGGGENSAAYDRADTDPSAR</sequence>
<evidence type="ECO:0000256" key="1">
    <source>
        <dbReference type="SAM" id="MobiDB-lite"/>
    </source>
</evidence>
<proteinExistence type="predicted"/>
<feature type="domain" description="Myb/SANT-like DNA-binding" evidence="2">
    <location>
        <begin position="197"/>
        <end position="268"/>
    </location>
</feature>